<dbReference type="SMART" id="SM00555">
    <property type="entry name" value="GIT"/>
    <property type="match status" value="2"/>
</dbReference>
<dbReference type="InterPro" id="IPR013724">
    <property type="entry name" value="GIT_SHD"/>
</dbReference>
<dbReference type="InterPro" id="IPR022018">
    <property type="entry name" value="GIT1_C"/>
</dbReference>
<proteinExistence type="predicted"/>
<keyword evidence="1" id="KW-0677">Repeat</keyword>
<feature type="region of interest" description="Disordered" evidence="3">
    <location>
        <begin position="122"/>
        <end position="188"/>
    </location>
</feature>
<dbReference type="Pfam" id="PF08518">
    <property type="entry name" value="GIT_SHD"/>
    <property type="match status" value="2"/>
</dbReference>
<evidence type="ECO:0000256" key="1">
    <source>
        <dbReference type="ARBA" id="ARBA00022737"/>
    </source>
</evidence>
<keyword evidence="2" id="KW-0175">Coiled coil</keyword>
<dbReference type="Pfam" id="PF23742">
    <property type="entry name" value="VBS_C3G9"/>
    <property type="match status" value="1"/>
</dbReference>
<dbReference type="Gene3D" id="1.10.287.1490">
    <property type="match status" value="1"/>
</dbReference>
<organism evidence="5 6">
    <name type="scientific">Clydaea vesicula</name>
    <dbReference type="NCBI Taxonomy" id="447962"/>
    <lineage>
        <taxon>Eukaryota</taxon>
        <taxon>Fungi</taxon>
        <taxon>Fungi incertae sedis</taxon>
        <taxon>Chytridiomycota</taxon>
        <taxon>Chytridiomycota incertae sedis</taxon>
        <taxon>Chytridiomycetes</taxon>
        <taxon>Lobulomycetales</taxon>
        <taxon>Lobulomycetaceae</taxon>
        <taxon>Clydaea</taxon>
    </lineage>
</organism>
<evidence type="ECO:0000313" key="6">
    <source>
        <dbReference type="Proteomes" id="UP001211065"/>
    </source>
</evidence>
<dbReference type="PANTHER" id="PTHR21601">
    <property type="entry name" value="SPA2 PROTEIN"/>
    <property type="match status" value="1"/>
</dbReference>
<dbReference type="InterPro" id="IPR039892">
    <property type="entry name" value="Spa2/Sph1"/>
</dbReference>
<protein>
    <submittedName>
        <fullName evidence="5">Component of the polarisome</fullName>
    </submittedName>
</protein>
<dbReference type="Gene3D" id="1.20.120.330">
    <property type="entry name" value="Nucleotidyltransferases domain 2"/>
    <property type="match status" value="1"/>
</dbReference>
<comment type="caution">
    <text evidence="5">The sequence shown here is derived from an EMBL/GenBank/DDBJ whole genome shotgun (WGS) entry which is preliminary data.</text>
</comment>
<dbReference type="Pfam" id="PF12205">
    <property type="entry name" value="GIT1_C"/>
    <property type="match status" value="1"/>
</dbReference>
<dbReference type="AlphaFoldDB" id="A0AAD5TWH3"/>
<evidence type="ECO:0000256" key="3">
    <source>
        <dbReference type="SAM" id="MobiDB-lite"/>
    </source>
</evidence>
<accession>A0AAD5TWH3</accession>
<feature type="coiled-coil region" evidence="2">
    <location>
        <begin position="214"/>
        <end position="336"/>
    </location>
</feature>
<feature type="domain" description="GIT Spa2 homology (SHD)" evidence="4">
    <location>
        <begin position="84"/>
        <end position="114"/>
    </location>
</feature>
<feature type="non-terminal residue" evidence="5">
    <location>
        <position position="1"/>
    </location>
</feature>
<dbReference type="EMBL" id="JADGJW010000727">
    <property type="protein sequence ID" value="KAJ3213298.1"/>
    <property type="molecule type" value="Genomic_DNA"/>
</dbReference>
<feature type="domain" description="GIT Spa2 homology (SHD)" evidence="4">
    <location>
        <begin position="35"/>
        <end position="65"/>
    </location>
</feature>
<dbReference type="GO" id="GO:0005078">
    <property type="term" value="F:MAP-kinase scaffold activity"/>
    <property type="evidence" value="ECO:0007669"/>
    <property type="project" value="TreeGrafter"/>
</dbReference>
<keyword evidence="6" id="KW-1185">Reference proteome</keyword>
<dbReference type="InterPro" id="IPR056439">
    <property type="entry name" value="VBS_C3G9"/>
</dbReference>
<dbReference type="PANTHER" id="PTHR21601:SF0">
    <property type="entry name" value="PROTEIN SPA2-RELATED"/>
    <property type="match status" value="1"/>
</dbReference>
<dbReference type="Proteomes" id="UP001211065">
    <property type="component" value="Unassembled WGS sequence"/>
</dbReference>
<evidence type="ECO:0000256" key="2">
    <source>
        <dbReference type="SAM" id="Coils"/>
    </source>
</evidence>
<reference evidence="5" key="1">
    <citation type="submission" date="2020-05" db="EMBL/GenBank/DDBJ databases">
        <title>Phylogenomic resolution of chytrid fungi.</title>
        <authorList>
            <person name="Stajich J.E."/>
            <person name="Amses K."/>
            <person name="Simmons R."/>
            <person name="Seto K."/>
            <person name="Myers J."/>
            <person name="Bonds A."/>
            <person name="Quandt C.A."/>
            <person name="Barry K."/>
            <person name="Liu P."/>
            <person name="Grigoriev I."/>
            <person name="Longcore J.E."/>
            <person name="James T.Y."/>
        </authorList>
    </citation>
    <scope>NUCLEOTIDE SEQUENCE</scope>
    <source>
        <strain evidence="5">JEL0476</strain>
    </source>
</reference>
<evidence type="ECO:0000259" key="4">
    <source>
        <dbReference type="SMART" id="SM00555"/>
    </source>
</evidence>
<gene>
    <name evidence="5" type="primary">SPA2_2</name>
    <name evidence="5" type="ORF">HK099_007472</name>
</gene>
<evidence type="ECO:0000313" key="5">
    <source>
        <dbReference type="EMBL" id="KAJ3213298.1"/>
    </source>
</evidence>
<sequence>MSESETFEQYASLRQYLASYLFQNKSSNSNQRANAREKLTKLSTQQFNELSTDVFDELNRRLADSRDLPFLAVRDDFHPKRNQARQKLATLPTSRFKDLASDVYYELERRFPLVIQNYSSKYGDNDGTMSAGTDMWQTSSERPPSATPNQQNSFNRSETPNRPGSRQNTLEQQSRIRQSSQKNVYQNDSYKISNPVNFESLDNLMADLGGDVPKNNNEEAILKLKKEYEAVIRDLQTKNKRLDDECNNSRNTVYELNGKISTLNNNLKELESNYQELNSEHKKLKEEYENLQDDYSNQQNIANDIRTEATNLLEEIKALSRRNDELMEENKNLKLQSDEKGGYSKDKPLYNEKNQEQYRDILNQETVASYQAAVGELLRAARSDTPTSVLVAMKSIVIACKDITEDTEAFEASPDNNLSYEDKDTLFNVKNSLSGALTSLMGAAKNHATSFGNSPISILENAATDLTSCIVQLVQLLNFKGDSRNLEGQFENGGYLGEGNGNNYNGSNREIFDLDQLKEFLEQQTELIVQAIQNLLSQMRQSTTFGQEFKDTVSGITSIVDHLVIIAHKTLSKPEGNAYRQKGEIILEDLSNANVTLQNLGVNMISSPQSKTLKQKLASSSYEIAK</sequence>
<name>A0AAD5TWH3_9FUNG</name>